<keyword evidence="4" id="KW-1185">Reference proteome</keyword>
<name>A0AAD1FZS0_SPHMI</name>
<organism evidence="1 3">
    <name type="scientific">Sphingosinicella microcystinivorans</name>
    <dbReference type="NCBI Taxonomy" id="335406"/>
    <lineage>
        <taxon>Bacteria</taxon>
        <taxon>Pseudomonadati</taxon>
        <taxon>Pseudomonadota</taxon>
        <taxon>Alphaproteobacteria</taxon>
        <taxon>Sphingomonadales</taxon>
        <taxon>Sphingosinicellaceae</taxon>
        <taxon>Sphingosinicella</taxon>
    </lineage>
</organism>
<gene>
    <name evidence="2" type="ORF">DFR51_2352</name>
    <name evidence="1" type="ORF">SmB9_05520</name>
</gene>
<reference evidence="1 3" key="1">
    <citation type="submission" date="2018-06" db="EMBL/GenBank/DDBJ databases">
        <title>Complete Genome Sequence of the Microcystin-Degrading Bacterium Sphingosinicella microcystinivorans Strain B-9.</title>
        <authorList>
            <person name="Jin H."/>
            <person name="Nishizawa T."/>
            <person name="Guo Y."/>
            <person name="Nishizawa A."/>
            <person name="Park H."/>
            <person name="Kato H."/>
            <person name="Tsuji K."/>
            <person name="Harada K."/>
        </authorList>
    </citation>
    <scope>NUCLEOTIDE SEQUENCE [LARGE SCALE GENOMIC DNA]</scope>
    <source>
        <strain evidence="1 3">B9</strain>
    </source>
</reference>
<evidence type="ECO:0000313" key="1">
    <source>
        <dbReference type="EMBL" id="BBE32894.1"/>
    </source>
</evidence>
<evidence type="ECO:0000313" key="4">
    <source>
        <dbReference type="Proteomes" id="UP000276029"/>
    </source>
</evidence>
<evidence type="ECO:0008006" key="5">
    <source>
        <dbReference type="Google" id="ProtNLM"/>
    </source>
</evidence>
<accession>A0AAD1FZS0</accession>
<dbReference type="EMBL" id="RBWX01000008">
    <property type="protein sequence ID" value="RKS89138.1"/>
    <property type="molecule type" value="Genomic_DNA"/>
</dbReference>
<dbReference type="Proteomes" id="UP000275727">
    <property type="component" value="Chromosome"/>
</dbReference>
<dbReference type="SUPFAM" id="SSF54001">
    <property type="entry name" value="Cysteine proteinases"/>
    <property type="match status" value="1"/>
</dbReference>
<dbReference type="RefSeq" id="WP_121051242.1">
    <property type="nucleotide sequence ID" value="NZ_AP018711.1"/>
</dbReference>
<dbReference type="EMBL" id="AP018711">
    <property type="protein sequence ID" value="BBE32894.1"/>
    <property type="molecule type" value="Genomic_DNA"/>
</dbReference>
<dbReference type="AlphaFoldDB" id="A0AAD1FZS0"/>
<reference evidence="2 4" key="2">
    <citation type="submission" date="2018-10" db="EMBL/GenBank/DDBJ databases">
        <title>Genomic Encyclopedia of Type Strains, Phase IV (KMG-IV): sequencing the most valuable type-strain genomes for metagenomic binning, comparative biology and taxonomic classification.</title>
        <authorList>
            <person name="Goeker M."/>
        </authorList>
    </citation>
    <scope>NUCLEOTIDE SEQUENCE [LARGE SCALE GENOMIC DNA]</scope>
    <source>
        <strain evidence="2 4">DSM 19791</strain>
    </source>
</reference>
<dbReference type="InterPro" id="IPR038765">
    <property type="entry name" value="Papain-like_cys_pep_sf"/>
</dbReference>
<evidence type="ECO:0000313" key="3">
    <source>
        <dbReference type="Proteomes" id="UP000275727"/>
    </source>
</evidence>
<sequence length="137" mass="14316">MTDRHSRHADIVRAARACVGTPCRVQGRVPGLALDCVGVAIAAAKGAGLSFCTPQDYCLAADNRDRLAAGLAAAGCMLRTGEPLAGDLALIAVSAAQRHLAVCCGDTFVHAHFGLGRVVDAPLPPEWARTAWRFPEI</sequence>
<dbReference type="Proteomes" id="UP000276029">
    <property type="component" value="Unassembled WGS sequence"/>
</dbReference>
<dbReference type="Gene3D" id="3.90.1720.10">
    <property type="entry name" value="endopeptidase domain like (from Nostoc punctiforme)"/>
    <property type="match status" value="1"/>
</dbReference>
<dbReference type="KEGG" id="smic:SmB9_05520"/>
<protein>
    <recommendedName>
        <fullName evidence="5">NlpC/P60 family protein</fullName>
    </recommendedName>
</protein>
<proteinExistence type="predicted"/>
<evidence type="ECO:0000313" key="2">
    <source>
        <dbReference type="EMBL" id="RKS89138.1"/>
    </source>
</evidence>